<dbReference type="PROSITE" id="PS01311">
    <property type="entry name" value="LGT"/>
    <property type="match status" value="1"/>
</dbReference>
<dbReference type="HAMAP" id="MF_01147">
    <property type="entry name" value="Lgt"/>
    <property type="match status" value="1"/>
</dbReference>
<dbReference type="Proteomes" id="UP000016900">
    <property type="component" value="Chromosome"/>
</dbReference>
<feature type="transmembrane region" description="Helical" evidence="7">
    <location>
        <begin position="237"/>
        <end position="254"/>
    </location>
</feature>
<dbReference type="KEGG" id="pck:BMSBPS_0615"/>
<comment type="similarity">
    <text evidence="1 7">Belongs to the Lgt family.</text>
</comment>
<feature type="transmembrane region" description="Helical" evidence="7">
    <location>
        <begin position="142"/>
        <end position="160"/>
    </location>
</feature>
<comment type="subcellular location">
    <subcellularLocation>
        <location evidence="7">Cell membrane</location>
        <topology evidence="7">Multi-pass membrane protein</topology>
    </subcellularLocation>
</comment>
<evidence type="ECO:0000256" key="3">
    <source>
        <dbReference type="ARBA" id="ARBA00022679"/>
    </source>
</evidence>
<evidence type="ECO:0000256" key="7">
    <source>
        <dbReference type="HAMAP-Rule" id="MF_01147"/>
    </source>
</evidence>
<dbReference type="eggNOG" id="COG0682">
    <property type="taxonomic scope" value="Bacteria"/>
</dbReference>
<feature type="transmembrane region" description="Helical" evidence="7">
    <location>
        <begin position="72"/>
        <end position="92"/>
    </location>
</feature>
<dbReference type="PANTHER" id="PTHR30589">
    <property type="entry name" value="PROLIPOPROTEIN DIACYLGLYCERYL TRANSFERASE"/>
    <property type="match status" value="1"/>
</dbReference>
<dbReference type="STRING" id="1235990.BMSBPS_0615"/>
<evidence type="ECO:0000313" key="9">
    <source>
        <dbReference type="Proteomes" id="UP000016900"/>
    </source>
</evidence>
<protein>
    <recommendedName>
        <fullName evidence="7">Phosphatidylglycerol--prolipoprotein diacylglyceryl transferase</fullName>
        <ecNumber evidence="7">2.5.1.145</ecNumber>
    </recommendedName>
</protein>
<keyword evidence="6 7" id="KW-0472">Membrane</keyword>
<reference evidence="8 9" key="1">
    <citation type="submission" date="2012-10" db="EMBL/GenBank/DDBJ databases">
        <title>Genome sequence of the symbiont of the pentatomidae stink bug Halyomorpha halys.</title>
        <authorList>
            <person name="Kobayashi H."/>
            <person name="Fujii-Muramatsu R."/>
            <person name="Takeishi K."/>
            <person name="Noda H."/>
        </authorList>
    </citation>
    <scope>NUCLEOTIDE SEQUENCE [LARGE SCALE GENOMIC DNA]</scope>
</reference>
<organism evidence="8 9">
    <name type="scientific">Candidatus Pantoea carbekii</name>
    <dbReference type="NCBI Taxonomy" id="1235990"/>
    <lineage>
        <taxon>Bacteria</taxon>
        <taxon>Pseudomonadati</taxon>
        <taxon>Pseudomonadota</taxon>
        <taxon>Gammaproteobacteria</taxon>
        <taxon>Enterobacterales</taxon>
        <taxon>Erwiniaceae</taxon>
        <taxon>Pantoea</taxon>
    </lineage>
</organism>
<comment type="pathway">
    <text evidence="7">Protein modification; lipoprotein biosynthesis (diacylglyceryl transfer).</text>
</comment>
<dbReference type="PANTHER" id="PTHR30589:SF0">
    <property type="entry name" value="PHOSPHATIDYLGLYCEROL--PROLIPOPROTEIN DIACYLGLYCERYL TRANSFERASE"/>
    <property type="match status" value="1"/>
</dbReference>
<evidence type="ECO:0000256" key="5">
    <source>
        <dbReference type="ARBA" id="ARBA00022989"/>
    </source>
</evidence>
<evidence type="ECO:0000256" key="1">
    <source>
        <dbReference type="ARBA" id="ARBA00007150"/>
    </source>
</evidence>
<dbReference type="PATRIC" id="fig|1235990.3.peg.153"/>
<dbReference type="InterPro" id="IPR001640">
    <property type="entry name" value="Lgt"/>
</dbReference>
<dbReference type="AlphaFoldDB" id="U3U6Z9"/>
<dbReference type="GO" id="GO:0008961">
    <property type="term" value="F:phosphatidylglycerol-prolipoprotein diacylglyceryl transferase activity"/>
    <property type="evidence" value="ECO:0007669"/>
    <property type="project" value="UniProtKB-UniRule"/>
</dbReference>
<keyword evidence="5 7" id="KW-1133">Transmembrane helix</keyword>
<comment type="catalytic activity">
    <reaction evidence="7">
        <text>L-cysteinyl-[prolipoprotein] + a 1,2-diacyl-sn-glycero-3-phospho-(1'-sn-glycerol) = an S-1,2-diacyl-sn-glyceryl-L-cysteinyl-[prolipoprotein] + sn-glycerol 1-phosphate + H(+)</text>
        <dbReference type="Rhea" id="RHEA:56712"/>
        <dbReference type="Rhea" id="RHEA-COMP:14679"/>
        <dbReference type="Rhea" id="RHEA-COMP:14680"/>
        <dbReference type="ChEBI" id="CHEBI:15378"/>
        <dbReference type="ChEBI" id="CHEBI:29950"/>
        <dbReference type="ChEBI" id="CHEBI:57685"/>
        <dbReference type="ChEBI" id="CHEBI:64716"/>
        <dbReference type="ChEBI" id="CHEBI:140658"/>
        <dbReference type="EC" id="2.5.1.145"/>
    </reaction>
</comment>
<comment type="function">
    <text evidence="7">Catalyzes the transfer of the diacylglyceryl group from phosphatidylglycerol to the sulfhydryl group of the N-terminal cysteine of a prolipoprotein, the first step in the formation of mature lipoproteins.</text>
</comment>
<evidence type="ECO:0000256" key="6">
    <source>
        <dbReference type="ARBA" id="ARBA00023136"/>
    </source>
</evidence>
<dbReference type="KEGG" id="hhs:HHS_01520"/>
<dbReference type="UniPathway" id="UPA00664"/>
<dbReference type="NCBIfam" id="TIGR00544">
    <property type="entry name" value="lgt"/>
    <property type="match status" value="1"/>
</dbReference>
<dbReference type="GO" id="GO:0005886">
    <property type="term" value="C:plasma membrane"/>
    <property type="evidence" value="ECO:0007669"/>
    <property type="project" value="UniProtKB-SubCell"/>
</dbReference>
<feature type="transmembrane region" description="Helical" evidence="7">
    <location>
        <begin position="212"/>
        <end position="230"/>
    </location>
</feature>
<proteinExistence type="inferred from homology"/>
<keyword evidence="4 7" id="KW-0812">Transmembrane</keyword>
<feature type="transmembrane region" description="Helical" evidence="7">
    <location>
        <begin position="26"/>
        <end position="52"/>
    </location>
</feature>
<keyword evidence="3 7" id="KW-0808">Transferase</keyword>
<feature type="transmembrane region" description="Helical" evidence="7">
    <location>
        <begin position="112"/>
        <end position="130"/>
    </location>
</feature>
<evidence type="ECO:0000256" key="4">
    <source>
        <dbReference type="ARBA" id="ARBA00022692"/>
    </source>
</evidence>
<sequence>MYLFKIHINGNDMNCNYIVFPDINPVIFSIGLLSVHWYGLMYLISFLFAIWLALRRANKPMSEWKKKEVETLLYAGFLGVLLGGRIGYMIFYNLPFFLKNPISLFQIWHGGMSFHGGLIGVIVVISWFSYYTHRNFFQVSDFIVPLVPFGLAAGRLGNFINGELWGRVAPNFKFAMLFPGSRMEDMIVVAHHPCYAELLNKYGVLPRHPSQLYELFLEGIILFIIINIFIRKTHPTGSVSGLFLISYGVFRVMVEFVREPDIQLGLFKDYISMGQILSIPMILSGIIIITWAYFCNVK</sequence>
<gene>
    <name evidence="7 8" type="primary">lgt</name>
    <name evidence="8" type="ORF">HHS_01520</name>
</gene>
<feature type="binding site" evidence="7">
    <location>
        <position position="155"/>
    </location>
    <ligand>
        <name>a 1,2-diacyl-sn-glycero-3-phospho-(1'-sn-glycerol)</name>
        <dbReference type="ChEBI" id="CHEBI:64716"/>
    </ligand>
</feature>
<keyword evidence="9" id="KW-1185">Reference proteome</keyword>
<dbReference type="Pfam" id="PF01790">
    <property type="entry name" value="LGT"/>
    <property type="match status" value="1"/>
</dbReference>
<keyword evidence="2 7" id="KW-1003">Cell membrane</keyword>
<dbReference type="GO" id="GO:0042158">
    <property type="term" value="P:lipoprotein biosynthetic process"/>
    <property type="evidence" value="ECO:0007669"/>
    <property type="project" value="UniProtKB-UniRule"/>
</dbReference>
<evidence type="ECO:0000313" key="8">
    <source>
        <dbReference type="EMBL" id="BAO00122.1"/>
    </source>
</evidence>
<evidence type="ECO:0000256" key="2">
    <source>
        <dbReference type="ARBA" id="ARBA00022475"/>
    </source>
</evidence>
<name>U3U6Z9_9GAMM</name>
<dbReference type="EC" id="2.5.1.145" evidence="7"/>
<dbReference type="EMBL" id="AP012554">
    <property type="protein sequence ID" value="BAO00122.1"/>
    <property type="molecule type" value="Genomic_DNA"/>
</dbReference>
<feature type="transmembrane region" description="Helical" evidence="7">
    <location>
        <begin position="274"/>
        <end position="294"/>
    </location>
</feature>
<accession>U3U6Z9</accession>